<organism evidence="1 2">
    <name type="scientific">Auriscalpium vulgare</name>
    <dbReference type="NCBI Taxonomy" id="40419"/>
    <lineage>
        <taxon>Eukaryota</taxon>
        <taxon>Fungi</taxon>
        <taxon>Dikarya</taxon>
        <taxon>Basidiomycota</taxon>
        <taxon>Agaricomycotina</taxon>
        <taxon>Agaricomycetes</taxon>
        <taxon>Russulales</taxon>
        <taxon>Auriscalpiaceae</taxon>
        <taxon>Auriscalpium</taxon>
    </lineage>
</organism>
<sequence>MPLEYRGYSVHISCNGKELPQYQVELVNETTIACYIPSEAGQEFRVVWKQQDGEPAFTGTGVEVYADGRRLTGFGTPDREGVASTAPTSIANVRRYLTFSQVKLLSDGDAADQCVDLTQLGVIDVRIYQAVQLPGLYPHKTRVIADVAGVSERSKMIGINQVSYGREKLMEGSLINHRKFQQGPLLVSFQFRHRPAAMLQAIGIMPRADPAPERIPAKTPPEPSNAAQSASSIDLKNLFTYRDLRNQATLRSVQDELKSLKSGTGNQQSAKRERSASPIRVGAAHGEVIDLTSD</sequence>
<proteinExistence type="predicted"/>
<keyword evidence="2" id="KW-1185">Reference proteome</keyword>
<accession>A0ACB8RA01</accession>
<evidence type="ECO:0000313" key="2">
    <source>
        <dbReference type="Proteomes" id="UP000814033"/>
    </source>
</evidence>
<name>A0ACB8RA01_9AGAM</name>
<gene>
    <name evidence="1" type="ORF">FA95DRAFT_1566406</name>
</gene>
<dbReference type="EMBL" id="MU276197">
    <property type="protein sequence ID" value="KAI0040426.1"/>
    <property type="molecule type" value="Genomic_DNA"/>
</dbReference>
<dbReference type="Proteomes" id="UP000814033">
    <property type="component" value="Unassembled WGS sequence"/>
</dbReference>
<evidence type="ECO:0000313" key="1">
    <source>
        <dbReference type="EMBL" id="KAI0040426.1"/>
    </source>
</evidence>
<protein>
    <submittedName>
        <fullName evidence="1">Uncharacterized protein</fullName>
    </submittedName>
</protein>
<reference evidence="1" key="1">
    <citation type="submission" date="2021-02" db="EMBL/GenBank/DDBJ databases">
        <authorList>
            <consortium name="DOE Joint Genome Institute"/>
            <person name="Ahrendt S."/>
            <person name="Looney B.P."/>
            <person name="Miyauchi S."/>
            <person name="Morin E."/>
            <person name="Drula E."/>
            <person name="Courty P.E."/>
            <person name="Chicoki N."/>
            <person name="Fauchery L."/>
            <person name="Kohler A."/>
            <person name="Kuo A."/>
            <person name="Labutti K."/>
            <person name="Pangilinan J."/>
            <person name="Lipzen A."/>
            <person name="Riley R."/>
            <person name="Andreopoulos W."/>
            <person name="He G."/>
            <person name="Johnson J."/>
            <person name="Barry K.W."/>
            <person name="Grigoriev I.V."/>
            <person name="Nagy L."/>
            <person name="Hibbett D."/>
            <person name="Henrissat B."/>
            <person name="Matheny P.B."/>
            <person name="Labbe J."/>
            <person name="Martin F."/>
        </authorList>
    </citation>
    <scope>NUCLEOTIDE SEQUENCE</scope>
    <source>
        <strain evidence="1">FP105234-sp</strain>
    </source>
</reference>
<reference evidence="1" key="2">
    <citation type="journal article" date="2022" name="New Phytol.">
        <title>Evolutionary transition to the ectomycorrhizal habit in the genomes of a hyperdiverse lineage of mushroom-forming fungi.</title>
        <authorList>
            <person name="Looney B."/>
            <person name="Miyauchi S."/>
            <person name="Morin E."/>
            <person name="Drula E."/>
            <person name="Courty P.E."/>
            <person name="Kohler A."/>
            <person name="Kuo A."/>
            <person name="LaButti K."/>
            <person name="Pangilinan J."/>
            <person name="Lipzen A."/>
            <person name="Riley R."/>
            <person name="Andreopoulos W."/>
            <person name="He G."/>
            <person name="Johnson J."/>
            <person name="Nolan M."/>
            <person name="Tritt A."/>
            <person name="Barry K.W."/>
            <person name="Grigoriev I.V."/>
            <person name="Nagy L.G."/>
            <person name="Hibbett D."/>
            <person name="Henrissat B."/>
            <person name="Matheny P.B."/>
            <person name="Labbe J."/>
            <person name="Martin F.M."/>
        </authorList>
    </citation>
    <scope>NUCLEOTIDE SEQUENCE</scope>
    <source>
        <strain evidence="1">FP105234-sp</strain>
    </source>
</reference>
<comment type="caution">
    <text evidence="1">The sequence shown here is derived from an EMBL/GenBank/DDBJ whole genome shotgun (WGS) entry which is preliminary data.</text>
</comment>